<keyword evidence="5" id="KW-1185">Reference proteome</keyword>
<proteinExistence type="predicted"/>
<sequence>MYGSCLRGLAFEVDKLVEAGGRTRGRSGDQSNYRIGDRGGQVGGQGTQVGDQDNDRRGCTYKEFLACNPKEYDGKGGVIVYTHWIEKIESVQDMSGCRDNQKVKYTALLEERMRARYPSVPPVTFTMHLGRLVAHVSTVTAQVILQKDCRVVSRNVNPVNVRNPTVTRGACFECGSPDHYKSACPRLIRAQGPGGNRPNQALANDGVRVVRTM</sequence>
<dbReference type="Proteomes" id="UP001151760">
    <property type="component" value="Unassembled WGS sequence"/>
</dbReference>
<evidence type="ECO:0000256" key="1">
    <source>
        <dbReference type="PROSITE-ProRule" id="PRU00047"/>
    </source>
</evidence>
<comment type="caution">
    <text evidence="4">The sequence shown here is derived from an EMBL/GenBank/DDBJ whole genome shotgun (WGS) entry which is preliminary data.</text>
</comment>
<evidence type="ECO:0000259" key="3">
    <source>
        <dbReference type="PROSITE" id="PS50158"/>
    </source>
</evidence>
<evidence type="ECO:0000313" key="4">
    <source>
        <dbReference type="EMBL" id="GJT85400.1"/>
    </source>
</evidence>
<accession>A0ABQ5HBY0</accession>
<dbReference type="SUPFAM" id="SSF57756">
    <property type="entry name" value="Retrovirus zinc finger-like domains"/>
    <property type="match status" value="1"/>
</dbReference>
<evidence type="ECO:0000256" key="2">
    <source>
        <dbReference type="SAM" id="MobiDB-lite"/>
    </source>
</evidence>
<dbReference type="EMBL" id="BQNB010019447">
    <property type="protein sequence ID" value="GJT85400.1"/>
    <property type="molecule type" value="Genomic_DNA"/>
</dbReference>
<feature type="region of interest" description="Disordered" evidence="2">
    <location>
        <begin position="21"/>
        <end position="54"/>
    </location>
</feature>
<keyword evidence="4" id="KW-0548">Nucleotidyltransferase</keyword>
<dbReference type="InterPro" id="IPR001878">
    <property type="entry name" value="Znf_CCHC"/>
</dbReference>
<feature type="domain" description="CCHC-type" evidence="3">
    <location>
        <begin position="171"/>
        <end position="186"/>
    </location>
</feature>
<dbReference type="GO" id="GO:0003964">
    <property type="term" value="F:RNA-directed DNA polymerase activity"/>
    <property type="evidence" value="ECO:0007669"/>
    <property type="project" value="UniProtKB-KW"/>
</dbReference>
<name>A0ABQ5HBY0_9ASTR</name>
<protein>
    <submittedName>
        <fullName evidence="4">Reverse transcriptase domain-containing protein</fullName>
    </submittedName>
</protein>
<dbReference type="InterPro" id="IPR036875">
    <property type="entry name" value="Znf_CCHC_sf"/>
</dbReference>
<reference evidence="4" key="2">
    <citation type="submission" date="2022-01" db="EMBL/GenBank/DDBJ databases">
        <authorList>
            <person name="Yamashiro T."/>
            <person name="Shiraishi A."/>
            <person name="Satake H."/>
            <person name="Nakayama K."/>
        </authorList>
    </citation>
    <scope>NUCLEOTIDE SEQUENCE</scope>
</reference>
<keyword evidence="4" id="KW-0695">RNA-directed DNA polymerase</keyword>
<reference evidence="4" key="1">
    <citation type="journal article" date="2022" name="Int. J. Mol. Sci.">
        <title>Draft Genome of Tanacetum Coccineum: Genomic Comparison of Closely Related Tanacetum-Family Plants.</title>
        <authorList>
            <person name="Yamashiro T."/>
            <person name="Shiraishi A."/>
            <person name="Nakayama K."/>
            <person name="Satake H."/>
        </authorList>
    </citation>
    <scope>NUCLEOTIDE SEQUENCE</scope>
</reference>
<dbReference type="PROSITE" id="PS50158">
    <property type="entry name" value="ZF_CCHC"/>
    <property type="match status" value="1"/>
</dbReference>
<keyword evidence="1" id="KW-0862">Zinc</keyword>
<feature type="compositionally biased region" description="Gly residues" evidence="2">
    <location>
        <begin position="38"/>
        <end position="47"/>
    </location>
</feature>
<evidence type="ECO:0000313" key="5">
    <source>
        <dbReference type="Proteomes" id="UP001151760"/>
    </source>
</evidence>
<organism evidence="4 5">
    <name type="scientific">Tanacetum coccineum</name>
    <dbReference type="NCBI Taxonomy" id="301880"/>
    <lineage>
        <taxon>Eukaryota</taxon>
        <taxon>Viridiplantae</taxon>
        <taxon>Streptophyta</taxon>
        <taxon>Embryophyta</taxon>
        <taxon>Tracheophyta</taxon>
        <taxon>Spermatophyta</taxon>
        <taxon>Magnoliopsida</taxon>
        <taxon>eudicotyledons</taxon>
        <taxon>Gunneridae</taxon>
        <taxon>Pentapetalae</taxon>
        <taxon>asterids</taxon>
        <taxon>campanulids</taxon>
        <taxon>Asterales</taxon>
        <taxon>Asteraceae</taxon>
        <taxon>Asteroideae</taxon>
        <taxon>Anthemideae</taxon>
        <taxon>Anthemidinae</taxon>
        <taxon>Tanacetum</taxon>
    </lineage>
</organism>
<keyword evidence="1" id="KW-0863">Zinc-finger</keyword>
<keyword evidence="4" id="KW-0808">Transferase</keyword>
<gene>
    <name evidence="4" type="ORF">Tco_1067117</name>
</gene>
<keyword evidence="1" id="KW-0479">Metal-binding</keyword>